<dbReference type="InterPro" id="IPR011910">
    <property type="entry name" value="RfaF"/>
</dbReference>
<dbReference type="GO" id="GO:0005829">
    <property type="term" value="C:cytosol"/>
    <property type="evidence" value="ECO:0007669"/>
    <property type="project" value="TreeGrafter"/>
</dbReference>
<dbReference type="Gene3D" id="3.40.50.2000">
    <property type="entry name" value="Glycogen Phosphorylase B"/>
    <property type="match status" value="2"/>
</dbReference>
<proteinExistence type="inferred from homology"/>
<keyword evidence="1" id="KW-0328">Glycosyltransferase</keyword>
<organism evidence="6">
    <name type="scientific">Candidatus Berkiella aquae</name>
    <dbReference type="NCBI Taxonomy" id="295108"/>
    <lineage>
        <taxon>Bacteria</taxon>
        <taxon>Pseudomonadati</taxon>
        <taxon>Pseudomonadota</taxon>
        <taxon>Gammaproteobacteria</taxon>
        <taxon>Candidatus Berkiellales</taxon>
        <taxon>Candidatus Berkiellaceae</taxon>
        <taxon>Candidatus Berkiella</taxon>
    </lineage>
</organism>
<dbReference type="GO" id="GO:0009244">
    <property type="term" value="P:lipopolysaccharide core region biosynthetic process"/>
    <property type="evidence" value="ECO:0007669"/>
    <property type="project" value="TreeGrafter"/>
</dbReference>
<dbReference type="PANTHER" id="PTHR30160">
    <property type="entry name" value="TETRAACYLDISACCHARIDE 4'-KINASE-RELATED"/>
    <property type="match status" value="1"/>
</dbReference>
<dbReference type="EC" id="2.4.99.24" evidence="4"/>
<dbReference type="NCBIfam" id="TIGR02195">
    <property type="entry name" value="heptsyl_trn_II"/>
    <property type="match status" value="1"/>
</dbReference>
<dbReference type="FunFam" id="3.40.50.2000:FF:000023">
    <property type="entry name" value="ADP-heptose--LPS heptosyltransferase II"/>
    <property type="match status" value="1"/>
</dbReference>
<sequence>MFFRCLFHSKFGTKSGRFSLNKPTLKVSIGPAVTEVALIDKTLIIGPSWVGDMVMAQALFKAIKLHYPQTAIDVLAPQWSAPLTARMPEVSASISMTLKHGEFGLLFRSLAKKIKENHYQRCYVCPNSWKSALIPFLARIPKRIGWRGEWRYGLLNEVRILDKKRWPLMVERYLALGYDKTQPLPSPLLKPALKACENNTQVALKQYQLALNKPILVICPGAEFGPSKRWPENYYAQLANHYVAQNWQVWIFGSAKDTEVAKLIQSTAPEVVDLTGRTSLGDAIDLMSLATLVVTNDSGLMHIAAALNIPLVALYGSTDPGFTPPLNDKVKILKESVACSPCFKRTCPLMHHQCMQQLSVAKVLQAAADLLNVYPQQMKGI</sequence>
<evidence type="ECO:0000256" key="3">
    <source>
        <dbReference type="ARBA" id="ARBA00043995"/>
    </source>
</evidence>
<evidence type="ECO:0000313" key="6">
    <source>
        <dbReference type="EMBL" id="KRG20911.1"/>
    </source>
</evidence>
<evidence type="ECO:0000256" key="5">
    <source>
        <dbReference type="ARBA" id="ARBA00047503"/>
    </source>
</evidence>
<dbReference type="EMBL" id="LKAJ01000007">
    <property type="protein sequence ID" value="KRG20911.1"/>
    <property type="molecule type" value="Genomic_DNA"/>
</dbReference>
<keyword evidence="2 6" id="KW-0808">Transferase</keyword>
<dbReference type="InterPro" id="IPR002201">
    <property type="entry name" value="Glyco_trans_9"/>
</dbReference>
<accession>A0A0Q9YJS2</accession>
<comment type="similarity">
    <text evidence="3">Belongs to the glycosyltransferase 9 family.</text>
</comment>
<dbReference type="PANTHER" id="PTHR30160:SF7">
    <property type="entry name" value="ADP-HEPTOSE--LPS HEPTOSYLTRANSFERASE 2"/>
    <property type="match status" value="1"/>
</dbReference>
<name>A0A0Q9YJS2_9GAMM</name>
<dbReference type="PATRIC" id="fig|1590043.3.peg.1869"/>
<dbReference type="Pfam" id="PF01075">
    <property type="entry name" value="Glyco_transf_9"/>
    <property type="match status" value="1"/>
</dbReference>
<dbReference type="GO" id="GO:0008713">
    <property type="term" value="F:ADP-heptose-lipopolysaccharide heptosyltransferase activity"/>
    <property type="evidence" value="ECO:0007669"/>
    <property type="project" value="UniProtKB-EC"/>
</dbReference>
<evidence type="ECO:0000256" key="4">
    <source>
        <dbReference type="ARBA" id="ARBA00044042"/>
    </source>
</evidence>
<dbReference type="SUPFAM" id="SSF53756">
    <property type="entry name" value="UDP-Glycosyltransferase/glycogen phosphorylase"/>
    <property type="match status" value="1"/>
</dbReference>
<dbReference type="InterPro" id="IPR051199">
    <property type="entry name" value="LPS_LOS_Heptosyltrfase"/>
</dbReference>
<gene>
    <name evidence="6" type="primary">rfaF_1</name>
    <name evidence="6" type="ORF">HT99x_01831</name>
</gene>
<comment type="caution">
    <text evidence="6">The sequence shown here is derived from an EMBL/GenBank/DDBJ whole genome shotgun (WGS) entry which is preliminary data.</text>
</comment>
<evidence type="ECO:0000256" key="2">
    <source>
        <dbReference type="ARBA" id="ARBA00022679"/>
    </source>
</evidence>
<dbReference type="AlphaFoldDB" id="A0A0Q9YJS2"/>
<dbReference type="CDD" id="cd03789">
    <property type="entry name" value="GT9_LPS_heptosyltransferase"/>
    <property type="match status" value="1"/>
</dbReference>
<reference evidence="6" key="1">
    <citation type="submission" date="2015-09" db="EMBL/GenBank/DDBJ databases">
        <title>Draft Genome Sequences of Two Novel Amoeba-resistant Intranuclear Bacteria, Candidatus Berkiella cookevillensis and Candidatus Berkiella aquae.</title>
        <authorList>
            <person name="Mehari Y.T."/>
            <person name="Arivett B.A."/>
            <person name="Farone A.L."/>
            <person name="Gunderson J.H."/>
            <person name="Farone M.B."/>
        </authorList>
    </citation>
    <scope>NUCLEOTIDE SEQUENCE [LARGE SCALE GENOMIC DNA]</scope>
    <source>
        <strain evidence="6">HT99</strain>
    </source>
</reference>
<protein>
    <recommendedName>
        <fullName evidence="4">lipopolysaccharide heptosyltransferase II</fullName>
        <ecNumber evidence="4">2.4.99.24</ecNumber>
    </recommendedName>
</protein>
<evidence type="ECO:0000256" key="1">
    <source>
        <dbReference type="ARBA" id="ARBA00022676"/>
    </source>
</evidence>
<comment type="catalytic activity">
    <reaction evidence="5">
        <text>an L-alpha-D-Hep-(1-&gt;5)-[alpha-Kdo-(2-&gt;4)]-alpha-Kdo-(2-&gt;6)-lipid A + ADP-L-glycero-beta-D-manno-heptose = an L-alpha-D-Hep-(1-&gt;3)-L-alpha-D-Hep-(1-&gt;5)-[alpha-Kdo-(2-&gt;4)]-alpha-Kdo-(2-&gt;6)-lipid A + ADP + H(+)</text>
        <dbReference type="Rhea" id="RHEA:74071"/>
        <dbReference type="ChEBI" id="CHEBI:15378"/>
        <dbReference type="ChEBI" id="CHEBI:61506"/>
        <dbReference type="ChEBI" id="CHEBI:193068"/>
        <dbReference type="ChEBI" id="CHEBI:193069"/>
        <dbReference type="ChEBI" id="CHEBI:456216"/>
        <dbReference type="EC" id="2.4.99.24"/>
    </reaction>
</comment>
<dbReference type="STRING" id="295108.HT99x_01831"/>